<dbReference type="InterPro" id="IPR003834">
    <property type="entry name" value="Cyt_c_assmbl_TM_dom"/>
</dbReference>
<evidence type="ECO:0000256" key="3">
    <source>
        <dbReference type="ARBA" id="ARBA00022692"/>
    </source>
</evidence>
<keyword evidence="5 7" id="KW-1133">Transmembrane helix</keyword>
<protein>
    <submittedName>
        <fullName evidence="9">Cytochrome c biogenesis protein CcdA</fullName>
    </submittedName>
</protein>
<feature type="transmembrane region" description="Helical" evidence="7">
    <location>
        <begin position="216"/>
        <end position="241"/>
    </location>
</feature>
<gene>
    <name evidence="9" type="ORF">KYE46_10825</name>
</gene>
<dbReference type="PANTHER" id="PTHR31272:SF4">
    <property type="entry name" value="CYTOCHROME C-TYPE BIOGENESIS PROTEIN HI_1454-RELATED"/>
    <property type="match status" value="1"/>
</dbReference>
<dbReference type="RefSeq" id="WP_219000636.1">
    <property type="nucleotide sequence ID" value="NZ_CP079194.1"/>
</dbReference>
<evidence type="ECO:0000256" key="2">
    <source>
        <dbReference type="ARBA" id="ARBA00006143"/>
    </source>
</evidence>
<dbReference type="Proteomes" id="UP000825009">
    <property type="component" value="Chromosome"/>
</dbReference>
<evidence type="ECO:0000313" key="10">
    <source>
        <dbReference type="Proteomes" id="UP000825009"/>
    </source>
</evidence>
<keyword evidence="6 7" id="KW-0472">Membrane</keyword>
<proteinExistence type="inferred from homology"/>
<keyword evidence="10" id="KW-1185">Reference proteome</keyword>
<dbReference type="AlphaFoldDB" id="A0A8F6YBQ5"/>
<name>A0A8F6YBQ5_9RHOB</name>
<evidence type="ECO:0000256" key="7">
    <source>
        <dbReference type="SAM" id="Phobius"/>
    </source>
</evidence>
<evidence type="ECO:0000256" key="5">
    <source>
        <dbReference type="ARBA" id="ARBA00022989"/>
    </source>
</evidence>
<dbReference type="InterPro" id="IPR051790">
    <property type="entry name" value="Cytochrome_c-biogenesis_DsbD"/>
</dbReference>
<keyword evidence="3 7" id="KW-0812">Transmembrane</keyword>
<accession>A0A8F6YBQ5</accession>
<feature type="transmembrane region" description="Helical" evidence="7">
    <location>
        <begin position="137"/>
        <end position="164"/>
    </location>
</feature>
<feature type="domain" description="Cytochrome C biogenesis protein transmembrane" evidence="8">
    <location>
        <begin position="14"/>
        <end position="230"/>
    </location>
</feature>
<dbReference type="Pfam" id="PF02683">
    <property type="entry name" value="DsbD_TM"/>
    <property type="match status" value="1"/>
</dbReference>
<evidence type="ECO:0000256" key="1">
    <source>
        <dbReference type="ARBA" id="ARBA00004141"/>
    </source>
</evidence>
<evidence type="ECO:0000256" key="6">
    <source>
        <dbReference type="ARBA" id="ARBA00023136"/>
    </source>
</evidence>
<dbReference type="GO" id="GO:0017004">
    <property type="term" value="P:cytochrome complex assembly"/>
    <property type="evidence" value="ECO:0007669"/>
    <property type="project" value="UniProtKB-KW"/>
</dbReference>
<dbReference type="EMBL" id="CP079194">
    <property type="protein sequence ID" value="QXT38440.1"/>
    <property type="molecule type" value="Genomic_DNA"/>
</dbReference>
<comment type="subcellular location">
    <subcellularLocation>
        <location evidence="1">Membrane</location>
        <topology evidence="1">Multi-pass membrane protein</topology>
    </subcellularLocation>
</comment>
<feature type="transmembrane region" description="Helical" evidence="7">
    <location>
        <begin position="176"/>
        <end position="196"/>
    </location>
</feature>
<feature type="transmembrane region" description="Helical" evidence="7">
    <location>
        <begin position="12"/>
        <end position="41"/>
    </location>
</feature>
<dbReference type="PANTHER" id="PTHR31272">
    <property type="entry name" value="CYTOCHROME C-TYPE BIOGENESIS PROTEIN HI_1454-RELATED"/>
    <property type="match status" value="1"/>
</dbReference>
<evidence type="ECO:0000313" key="9">
    <source>
        <dbReference type="EMBL" id="QXT38440.1"/>
    </source>
</evidence>
<dbReference type="KEGG" id="gce:KYE46_10825"/>
<dbReference type="GO" id="GO:0016020">
    <property type="term" value="C:membrane"/>
    <property type="evidence" value="ECO:0007669"/>
    <property type="project" value="UniProtKB-SubCell"/>
</dbReference>
<evidence type="ECO:0000256" key="4">
    <source>
        <dbReference type="ARBA" id="ARBA00022748"/>
    </source>
</evidence>
<sequence>MFGIDLFDASLLPAIFVALTAGVLSFLSPCVLPIVPPYLAYMGGISMAELQSEAQASRRKALLAAVFFVLGLSTVFIFLGFTASLLGQFFLQNQLLLARISGVVVIIFGLHFLGVFRIPLLDREARLDAGDRGGSILGAYVLGLAFAFGWTPCIGPQLGAILSIAAQESSVERGTLLLGVYALGLGLPFLVAAAFIDRAQALMAPLKRHMVLIERIMGVLLIAVGLALVTGAFSAFAFWLLETFPALGQLG</sequence>
<evidence type="ECO:0000259" key="8">
    <source>
        <dbReference type="Pfam" id="PF02683"/>
    </source>
</evidence>
<keyword evidence="4" id="KW-0201">Cytochrome c-type biogenesis</keyword>
<comment type="similarity">
    <text evidence="2">Belongs to the DsbD family.</text>
</comment>
<reference evidence="9 10" key="1">
    <citation type="submission" date="2021-07" db="EMBL/GenBank/DDBJ databases">
        <title>A novel Jannaschia species isolated from marine dinoflagellate Ceratoperidinium margalefii.</title>
        <authorList>
            <person name="Jiang Y."/>
            <person name="Li Z."/>
        </authorList>
    </citation>
    <scope>NUCLEOTIDE SEQUENCE [LARGE SCALE GENOMIC DNA]</scope>
    <source>
        <strain evidence="9 10">J12C1-MA-4</strain>
    </source>
</reference>
<organism evidence="9 10">
    <name type="scientific">Gymnodinialimonas ceratoperidinii</name>
    <dbReference type="NCBI Taxonomy" id="2856823"/>
    <lineage>
        <taxon>Bacteria</taxon>
        <taxon>Pseudomonadati</taxon>
        <taxon>Pseudomonadota</taxon>
        <taxon>Alphaproteobacteria</taxon>
        <taxon>Rhodobacterales</taxon>
        <taxon>Paracoccaceae</taxon>
        <taxon>Gymnodinialimonas</taxon>
    </lineage>
</organism>
<feature type="transmembrane region" description="Helical" evidence="7">
    <location>
        <begin position="62"/>
        <end position="90"/>
    </location>
</feature>
<feature type="transmembrane region" description="Helical" evidence="7">
    <location>
        <begin position="96"/>
        <end position="116"/>
    </location>
</feature>